<gene>
    <name evidence="1" type="ORF">BW425_01210</name>
</gene>
<organism evidence="1 2">
    <name type="scientific">Bacillus pseudomycoides</name>
    <dbReference type="NCBI Taxonomy" id="64104"/>
    <lineage>
        <taxon>Bacteria</taxon>
        <taxon>Bacillati</taxon>
        <taxon>Bacillota</taxon>
        <taxon>Bacilli</taxon>
        <taxon>Bacillales</taxon>
        <taxon>Bacillaceae</taxon>
        <taxon>Bacillus</taxon>
        <taxon>Bacillus cereus group</taxon>
    </lineage>
</organism>
<reference evidence="1 2" key="1">
    <citation type="submission" date="2017-02" db="EMBL/GenBank/DDBJ databases">
        <title>Bacillus pseudomycoides isolate FSL K6-0042.</title>
        <authorList>
            <person name="Kovac J."/>
        </authorList>
    </citation>
    <scope>NUCLEOTIDE SEQUENCE [LARGE SCALE GENOMIC DNA]</scope>
    <source>
        <strain evidence="1 2">FSL K6-0042</strain>
    </source>
</reference>
<comment type="caution">
    <text evidence="1">The sequence shown here is derived from an EMBL/GenBank/DDBJ whole genome shotgun (WGS) entry which is preliminary data.</text>
</comment>
<evidence type="ECO:0000313" key="2">
    <source>
        <dbReference type="Proteomes" id="UP000195321"/>
    </source>
</evidence>
<dbReference type="Proteomes" id="UP000195321">
    <property type="component" value="Unassembled WGS sequence"/>
</dbReference>
<evidence type="ECO:0000313" key="1">
    <source>
        <dbReference type="EMBL" id="OUM50567.1"/>
    </source>
</evidence>
<sequence length="61" mass="6784">MEKRCYECGSKEIEKGTIAPDQKGYLTLFAQAVAEVEICKKCGTVIAITGEHPSYKNQQMD</sequence>
<name>A0A1Y3MJE5_9BACI</name>
<dbReference type="EMBL" id="MWPX01000001">
    <property type="protein sequence ID" value="OUM50567.1"/>
    <property type="molecule type" value="Genomic_DNA"/>
</dbReference>
<proteinExistence type="predicted"/>
<evidence type="ECO:0008006" key="3">
    <source>
        <dbReference type="Google" id="ProtNLM"/>
    </source>
</evidence>
<accession>A0A1Y3MJE5</accession>
<protein>
    <recommendedName>
        <fullName evidence="3">Transcription initiation factor TFIIIB</fullName>
    </recommendedName>
</protein>
<dbReference type="AlphaFoldDB" id="A0A1Y3MJE5"/>
<dbReference type="RefSeq" id="WP_016116117.1">
    <property type="nucleotide sequence ID" value="NZ_CP189809.1"/>
</dbReference>